<dbReference type="EMBL" id="BPPX01000037">
    <property type="protein sequence ID" value="GJC89081.1"/>
    <property type="molecule type" value="Genomic_DNA"/>
</dbReference>
<proteinExistence type="predicted"/>
<dbReference type="Gene3D" id="3.50.50.60">
    <property type="entry name" value="FAD/NAD(P)-binding domain"/>
    <property type="match status" value="1"/>
</dbReference>
<dbReference type="GO" id="GO:0004497">
    <property type="term" value="F:monooxygenase activity"/>
    <property type="evidence" value="ECO:0007669"/>
    <property type="project" value="UniProtKB-KW"/>
</dbReference>
<evidence type="ECO:0000313" key="7">
    <source>
        <dbReference type="EMBL" id="GJC89081.1"/>
    </source>
</evidence>
<keyword evidence="3" id="KW-0274">FAD</keyword>
<organism evidence="7 8">
    <name type="scientific">Colletotrichum liriopes</name>
    <dbReference type="NCBI Taxonomy" id="708192"/>
    <lineage>
        <taxon>Eukaryota</taxon>
        <taxon>Fungi</taxon>
        <taxon>Dikarya</taxon>
        <taxon>Ascomycota</taxon>
        <taxon>Pezizomycotina</taxon>
        <taxon>Sordariomycetes</taxon>
        <taxon>Hypocreomycetidae</taxon>
        <taxon>Glomerellales</taxon>
        <taxon>Glomerellaceae</taxon>
        <taxon>Colletotrichum</taxon>
        <taxon>Colletotrichum spaethianum species complex</taxon>
    </lineage>
</organism>
<keyword evidence="4" id="KW-0560">Oxidoreductase</keyword>
<dbReference type="AlphaFoldDB" id="A0AA37LYY7"/>
<gene>
    <name evidence="7" type="ORF">ColLi_11919</name>
</gene>
<dbReference type="InterPro" id="IPR002938">
    <property type="entry name" value="FAD-bd"/>
</dbReference>
<dbReference type="PANTHER" id="PTHR47178">
    <property type="entry name" value="MONOOXYGENASE, FAD-BINDING"/>
    <property type="match status" value="1"/>
</dbReference>
<reference evidence="7 8" key="1">
    <citation type="submission" date="2021-07" db="EMBL/GenBank/DDBJ databases">
        <title>Genome data of Colletotrichum spaethianum.</title>
        <authorList>
            <person name="Utami Y.D."/>
            <person name="Hiruma K."/>
        </authorList>
    </citation>
    <scope>NUCLEOTIDE SEQUENCE [LARGE SCALE GENOMIC DNA]</scope>
    <source>
        <strain evidence="7 8">MAFF 242679</strain>
    </source>
</reference>
<accession>A0AA37LYY7</accession>
<dbReference type="GO" id="GO:0071949">
    <property type="term" value="F:FAD binding"/>
    <property type="evidence" value="ECO:0007669"/>
    <property type="project" value="InterPro"/>
</dbReference>
<feature type="domain" description="FAD-binding" evidence="6">
    <location>
        <begin position="266"/>
        <end position="305"/>
    </location>
</feature>
<protein>
    <submittedName>
        <fullName evidence="7">FAD-dependent monooxygenase cctM</fullName>
    </submittedName>
</protein>
<dbReference type="SUPFAM" id="SSF51905">
    <property type="entry name" value="FAD/NAD(P)-binding domain"/>
    <property type="match status" value="1"/>
</dbReference>
<evidence type="ECO:0000256" key="1">
    <source>
        <dbReference type="ARBA" id="ARBA00001974"/>
    </source>
</evidence>
<keyword evidence="5 7" id="KW-0503">Monooxygenase</keyword>
<dbReference type="Proteomes" id="UP001055172">
    <property type="component" value="Unassembled WGS sequence"/>
</dbReference>
<evidence type="ECO:0000256" key="4">
    <source>
        <dbReference type="ARBA" id="ARBA00023002"/>
    </source>
</evidence>
<sequence length="364" mass="39969">MATQSSSGKLTQCQGSGPKVAIIGAGLTGLIAAHGLRQKGFAVVVFERDAGIDARPRDWTILIHWGMAALKEMLPEHVLKNFPKSYCNPHLEFNEWDESLPGYNGLTGELLFRNPTPGARRVSRLRFRKVLADGIEIQWGKNLENITPGRNSVELVFRDGERFDTDYVLGTDGVSSKVRELLMGVEAAKPVPSGFSIANCICKYGDADKVWRGHSVNLQGREAIKYAIKDLAGICEPFRSALKWTPGDSSCYINEMKYWLPSLWDTHDGRVTLAGDAAHPMLPFRGQGLQHAIIDAHNYIVALTQLRDSDSTTSRKEAMSAYGVDVVERGSTAVAQALKEAENALDINTVGKMLMVTQGHSRSV</sequence>
<keyword evidence="8" id="KW-1185">Reference proteome</keyword>
<dbReference type="PRINTS" id="PR00420">
    <property type="entry name" value="RNGMNOXGNASE"/>
</dbReference>
<evidence type="ECO:0000256" key="5">
    <source>
        <dbReference type="ARBA" id="ARBA00023033"/>
    </source>
</evidence>
<comment type="caution">
    <text evidence="7">The sequence shown here is derived from an EMBL/GenBank/DDBJ whole genome shotgun (WGS) entry which is preliminary data.</text>
</comment>
<evidence type="ECO:0000259" key="6">
    <source>
        <dbReference type="Pfam" id="PF01494"/>
    </source>
</evidence>
<dbReference type="Pfam" id="PF01494">
    <property type="entry name" value="FAD_binding_3"/>
    <property type="match status" value="1"/>
</dbReference>
<comment type="cofactor">
    <cofactor evidence="1">
        <name>FAD</name>
        <dbReference type="ChEBI" id="CHEBI:57692"/>
    </cofactor>
</comment>
<name>A0AA37LYY7_9PEZI</name>
<evidence type="ECO:0000313" key="8">
    <source>
        <dbReference type="Proteomes" id="UP001055172"/>
    </source>
</evidence>
<evidence type="ECO:0000256" key="3">
    <source>
        <dbReference type="ARBA" id="ARBA00022827"/>
    </source>
</evidence>
<dbReference type="InterPro" id="IPR036188">
    <property type="entry name" value="FAD/NAD-bd_sf"/>
</dbReference>
<keyword evidence="2" id="KW-0285">Flavoprotein</keyword>
<dbReference type="Pfam" id="PF13450">
    <property type="entry name" value="NAD_binding_8"/>
    <property type="match status" value="1"/>
</dbReference>
<dbReference type="PANTHER" id="PTHR47178:SF3">
    <property type="entry name" value="FAD-BINDING DOMAIN-CONTAINING PROTEIN"/>
    <property type="match status" value="1"/>
</dbReference>
<evidence type="ECO:0000256" key="2">
    <source>
        <dbReference type="ARBA" id="ARBA00022630"/>
    </source>
</evidence>